<proteinExistence type="predicted"/>
<comment type="caution">
    <text evidence="1">The sequence shown here is derived from an EMBL/GenBank/DDBJ whole genome shotgun (WGS) entry which is preliminary data.</text>
</comment>
<dbReference type="InterPro" id="IPR007922">
    <property type="entry name" value="DciA-like"/>
</dbReference>
<evidence type="ECO:0000313" key="2">
    <source>
        <dbReference type="Proteomes" id="UP000231382"/>
    </source>
</evidence>
<dbReference type="Pfam" id="PF05258">
    <property type="entry name" value="DciA"/>
    <property type="match status" value="1"/>
</dbReference>
<sequence length="90" mass="10115">MEKLDKILMSALAKKKLSGTIRSAQICFYANEWGKGRFEAVSFLRGVLKVSVNSSPAASELEIQKEELIDSVNKRLGQNSVRSVRIMVKW</sequence>
<evidence type="ECO:0000313" key="1">
    <source>
        <dbReference type="EMBL" id="PIS08100.1"/>
    </source>
</evidence>
<reference evidence="2" key="1">
    <citation type="submission" date="2017-09" db="EMBL/GenBank/DDBJ databases">
        <title>Depth-based differentiation of microbial function through sediment-hosted aquifers and enrichment of novel symbionts in the deep terrestrial subsurface.</title>
        <authorList>
            <person name="Probst A.J."/>
            <person name="Ladd B."/>
            <person name="Jarett J.K."/>
            <person name="Geller-Mcgrath D.E."/>
            <person name="Sieber C.M.K."/>
            <person name="Emerson J.B."/>
            <person name="Anantharaman K."/>
            <person name="Thomas B.C."/>
            <person name="Malmstrom R."/>
            <person name="Stieglmeier M."/>
            <person name="Klingl A."/>
            <person name="Woyke T."/>
            <person name="Ryan C.M."/>
            <person name="Banfield J.F."/>
        </authorList>
    </citation>
    <scope>NUCLEOTIDE SEQUENCE [LARGE SCALE GENOMIC DNA]</scope>
</reference>
<name>A0A2H0W7P2_9BACT</name>
<dbReference type="AlphaFoldDB" id="A0A2H0W7P2"/>
<dbReference type="EMBL" id="PEZW01000001">
    <property type="protein sequence ID" value="PIS08100.1"/>
    <property type="molecule type" value="Genomic_DNA"/>
</dbReference>
<gene>
    <name evidence="1" type="ORF">COT78_00160</name>
</gene>
<protein>
    <recommendedName>
        <fullName evidence="3">DUF721 domain-containing protein</fullName>
    </recommendedName>
</protein>
<accession>A0A2H0W7P2</accession>
<evidence type="ECO:0008006" key="3">
    <source>
        <dbReference type="Google" id="ProtNLM"/>
    </source>
</evidence>
<dbReference type="Proteomes" id="UP000231382">
    <property type="component" value="Unassembled WGS sequence"/>
</dbReference>
<organism evidence="1 2">
    <name type="scientific">Candidatus Berkelbacteria bacterium CG10_big_fil_rev_8_21_14_0_10_43_13</name>
    <dbReference type="NCBI Taxonomy" id="1974514"/>
    <lineage>
        <taxon>Bacteria</taxon>
        <taxon>Candidatus Berkelbacteria</taxon>
    </lineage>
</organism>